<feature type="compositionally biased region" description="Acidic residues" evidence="1">
    <location>
        <begin position="108"/>
        <end position="117"/>
    </location>
</feature>
<gene>
    <name evidence="2" type="ORF">TrCOL_g4498</name>
</gene>
<organism evidence="2 3">
    <name type="scientific">Triparma columacea</name>
    <dbReference type="NCBI Taxonomy" id="722753"/>
    <lineage>
        <taxon>Eukaryota</taxon>
        <taxon>Sar</taxon>
        <taxon>Stramenopiles</taxon>
        <taxon>Ochrophyta</taxon>
        <taxon>Bolidophyceae</taxon>
        <taxon>Parmales</taxon>
        <taxon>Triparmaceae</taxon>
        <taxon>Triparma</taxon>
    </lineage>
</organism>
<sequence length="607" mass="66476">MLNRASPRQLAFNTDGSRNGGVGMFAKGAPTICVKRAPIMSGLNIPASLQKPFVRPFKKRNQKAANNALKTATLGQRKRSGMAKLLGNKFRVPGGFVKRKEVHSGSESEGEESESEVFELKDESDCGDSHSIFSGVGVSRAPDDDSGCAGKRKREEGRVRTSDSEEDMHVAIDDPSSSNSGSDDDSGEIEVSEKVMPKDVQTTEEEEEEEEESSSSSSLEVEEEDEVEEKGQEVENQMTYTQDMVAQLSGSAKESAVLTEIHARFPNIVVGAPESAVQDFLVSCSVQDAGPVRYTHVQLKTAFTASDTGLYKFTDTGYGGGTDDIKYDCIVVCVVVEMDGPKRWWWVCPRVRVTSIGVRIGEKHKLSTFNGEGYADLMKLLQQTPLCGYPSKHITDITFFSDAHKKEHMLTYLIMREVPGEYTPPPEQNSPVDYFIRLVTNPDTQVYVQFKSACLRARGVGVQCASLCKTVERVPYDKGDNDYYVFGYVDNAKTRFYVWMVPENTLITNGYIGFDAKMTLHLHVPLPPNVPEGEVKPLTIIRKDSLVWTAEYFVGSFLISDEEREALNNGEYLEDLVWGRDGLACRSRGGGGAGGGAGGGEAVGGGG</sequence>
<proteinExistence type="predicted"/>
<reference evidence="3" key="1">
    <citation type="journal article" date="2023" name="Commun. Biol.">
        <title>Genome analysis of Parmales, the sister group of diatoms, reveals the evolutionary specialization of diatoms from phago-mixotrophs to photoautotrophs.</title>
        <authorList>
            <person name="Ban H."/>
            <person name="Sato S."/>
            <person name="Yoshikawa S."/>
            <person name="Yamada K."/>
            <person name="Nakamura Y."/>
            <person name="Ichinomiya M."/>
            <person name="Sato N."/>
            <person name="Blanc-Mathieu R."/>
            <person name="Endo H."/>
            <person name="Kuwata A."/>
            <person name="Ogata H."/>
        </authorList>
    </citation>
    <scope>NUCLEOTIDE SEQUENCE [LARGE SCALE GENOMIC DNA]</scope>
</reference>
<evidence type="ECO:0000313" key="2">
    <source>
        <dbReference type="EMBL" id="GMI39412.1"/>
    </source>
</evidence>
<feature type="compositionally biased region" description="Acidic residues" evidence="1">
    <location>
        <begin position="202"/>
        <end position="213"/>
    </location>
</feature>
<feature type="compositionally biased region" description="Basic and acidic residues" evidence="1">
    <location>
        <begin position="153"/>
        <end position="172"/>
    </location>
</feature>
<evidence type="ECO:0000256" key="1">
    <source>
        <dbReference type="SAM" id="MobiDB-lite"/>
    </source>
</evidence>
<accession>A0A9W7GAS6</accession>
<evidence type="ECO:0000313" key="3">
    <source>
        <dbReference type="Proteomes" id="UP001165065"/>
    </source>
</evidence>
<feature type="compositionally biased region" description="Basic and acidic residues" evidence="1">
    <location>
        <begin position="118"/>
        <end position="128"/>
    </location>
</feature>
<dbReference type="AlphaFoldDB" id="A0A9W7GAS6"/>
<name>A0A9W7GAS6_9STRA</name>
<feature type="region of interest" description="Disordered" evidence="1">
    <location>
        <begin position="1"/>
        <end position="21"/>
    </location>
</feature>
<comment type="caution">
    <text evidence="2">The sequence shown here is derived from an EMBL/GenBank/DDBJ whole genome shotgun (WGS) entry which is preliminary data.</text>
</comment>
<dbReference type="Proteomes" id="UP001165065">
    <property type="component" value="Unassembled WGS sequence"/>
</dbReference>
<feature type="region of interest" description="Disordered" evidence="1">
    <location>
        <begin position="100"/>
        <end position="234"/>
    </location>
</feature>
<dbReference type="EMBL" id="BRYA01000101">
    <property type="protein sequence ID" value="GMI39412.1"/>
    <property type="molecule type" value="Genomic_DNA"/>
</dbReference>
<keyword evidence="3" id="KW-1185">Reference proteome</keyword>
<protein>
    <submittedName>
        <fullName evidence="2">Uncharacterized protein</fullName>
    </submittedName>
</protein>